<evidence type="ECO:0000256" key="1">
    <source>
        <dbReference type="ARBA" id="ARBA00009991"/>
    </source>
</evidence>
<dbReference type="Proteomes" id="UP000838763">
    <property type="component" value="Unassembled WGS sequence"/>
</dbReference>
<name>A0A9P1M9D2_9PEZI</name>
<feature type="compositionally biased region" description="Acidic residues" evidence="5">
    <location>
        <begin position="378"/>
        <end position="398"/>
    </location>
</feature>
<dbReference type="InterPro" id="IPR007472">
    <property type="entry name" value="N-end_Aminoacyl_Trfase_C"/>
</dbReference>
<comment type="caution">
    <text evidence="8">The sequence shown here is derived from an EMBL/GenBank/DDBJ whole genome shotgun (WGS) entry which is preliminary data.</text>
</comment>
<protein>
    <recommendedName>
        <fullName evidence="2">arginyltransferase</fullName>
        <ecNumber evidence="2">2.3.2.8</ecNumber>
    </recommendedName>
</protein>
<feature type="domain" description="N-end aminoacyl transferase N-terminal" evidence="6">
    <location>
        <begin position="43"/>
        <end position="116"/>
    </location>
</feature>
<dbReference type="OrthoDB" id="74183at2759"/>
<evidence type="ECO:0000256" key="5">
    <source>
        <dbReference type="SAM" id="MobiDB-lite"/>
    </source>
</evidence>
<dbReference type="Pfam" id="PF04376">
    <property type="entry name" value="ATE_N"/>
    <property type="match status" value="1"/>
</dbReference>
<dbReference type="GO" id="GO:0005737">
    <property type="term" value="C:cytoplasm"/>
    <property type="evidence" value="ECO:0007669"/>
    <property type="project" value="TreeGrafter"/>
</dbReference>
<dbReference type="EMBL" id="CALLCH030000005">
    <property type="protein sequence ID" value="CAI4212550.1"/>
    <property type="molecule type" value="Genomic_DNA"/>
</dbReference>
<dbReference type="InterPro" id="IPR016181">
    <property type="entry name" value="Acyl_CoA_acyltransferase"/>
</dbReference>
<evidence type="ECO:0000256" key="3">
    <source>
        <dbReference type="ARBA" id="ARBA00022679"/>
    </source>
</evidence>
<keyword evidence="4" id="KW-0012">Acyltransferase</keyword>
<organism evidence="8 9">
    <name type="scientific">Parascedosporium putredinis</name>
    <dbReference type="NCBI Taxonomy" id="1442378"/>
    <lineage>
        <taxon>Eukaryota</taxon>
        <taxon>Fungi</taxon>
        <taxon>Dikarya</taxon>
        <taxon>Ascomycota</taxon>
        <taxon>Pezizomycotina</taxon>
        <taxon>Sordariomycetes</taxon>
        <taxon>Hypocreomycetidae</taxon>
        <taxon>Microascales</taxon>
        <taxon>Microascaceae</taxon>
        <taxon>Parascedosporium</taxon>
    </lineage>
</organism>
<sequence length="479" mass="54309">MEDARTPEAALSYISPLHSITLHKGYALVLEIVPNFSCYTNSSNCGYCGGGGRKKSYSYYASAVSLTPEFYQSLLDRTWRRSGSLLYRPDPRSSCCPHYTLRLDTDLFYPTKDQRQSVNRFNKYVIGETYAREAARLYPRSREETKKRDNVFDLVDRIHEAEADVLKSPPEPSHQFSVSLEDDCFTEEKFKVFENYQMKVHKETRESVTRNGFTRFLCNSPITRQTETSKSGVGRHLGSFHQCYRIDGKLVAVGVVDLLPQCVSAVYFFYHESVHKFSPGKLGALREIALAKEEGYKWWYPGFYIHNCPKMRYKIDYAPQFILDPETLVWEPLDDSVLAILDNGAYVSISKALADGRASQRGDAEGDPGSPPRSSLVGDEEERDDTEADTDGSSDEGESPLFTKQMPGILTLNEMKKVGLDDIFLRLGVDGSLHRTSDLIVWHDLTIDDTPNIKLMVAELVSALGVDLMYDFCLDFTHR</sequence>
<evidence type="ECO:0000256" key="2">
    <source>
        <dbReference type="ARBA" id="ARBA00012025"/>
    </source>
</evidence>
<accession>A0A9P1M9D2</accession>
<dbReference type="SUPFAM" id="SSF55729">
    <property type="entry name" value="Acyl-CoA N-acyltransferases (Nat)"/>
    <property type="match status" value="1"/>
</dbReference>
<dbReference type="GO" id="GO:0004057">
    <property type="term" value="F:arginyl-tRNA--protein transferase activity"/>
    <property type="evidence" value="ECO:0007669"/>
    <property type="project" value="UniProtKB-EC"/>
</dbReference>
<reference evidence="8" key="1">
    <citation type="submission" date="2022-11" db="EMBL/GenBank/DDBJ databases">
        <authorList>
            <person name="Scott C."/>
            <person name="Bruce N."/>
        </authorList>
    </citation>
    <scope>NUCLEOTIDE SEQUENCE</scope>
</reference>
<dbReference type="PANTHER" id="PTHR21367">
    <property type="entry name" value="ARGININE-TRNA-PROTEIN TRANSFERASE 1"/>
    <property type="match status" value="1"/>
</dbReference>
<gene>
    <name evidence="8" type="ORF">PPNO1_LOCUS2307</name>
</gene>
<dbReference type="Pfam" id="PF04377">
    <property type="entry name" value="ATE_C"/>
    <property type="match status" value="1"/>
</dbReference>
<dbReference type="EC" id="2.3.2.8" evidence="2"/>
<evidence type="ECO:0000259" key="6">
    <source>
        <dbReference type="Pfam" id="PF04376"/>
    </source>
</evidence>
<dbReference type="InterPro" id="IPR007471">
    <property type="entry name" value="N-end_Aminoacyl_Trfase_N"/>
</dbReference>
<feature type="domain" description="N-end rule aminoacyl transferase C-terminal" evidence="7">
    <location>
        <begin position="188"/>
        <end position="323"/>
    </location>
</feature>
<dbReference type="AlphaFoldDB" id="A0A9P1M9D2"/>
<proteinExistence type="inferred from homology"/>
<keyword evidence="9" id="KW-1185">Reference proteome</keyword>
<dbReference type="InterPro" id="IPR030700">
    <property type="entry name" value="N-end_Aminoacyl_Trfase"/>
</dbReference>
<comment type="similarity">
    <text evidence="1">Belongs to the R-transferase family.</text>
</comment>
<evidence type="ECO:0000256" key="4">
    <source>
        <dbReference type="ARBA" id="ARBA00023315"/>
    </source>
</evidence>
<feature type="region of interest" description="Disordered" evidence="5">
    <location>
        <begin position="358"/>
        <end position="403"/>
    </location>
</feature>
<dbReference type="PANTHER" id="PTHR21367:SF1">
    <property type="entry name" value="ARGINYL-TRNA--PROTEIN TRANSFERASE 1"/>
    <property type="match status" value="1"/>
</dbReference>
<evidence type="ECO:0000313" key="8">
    <source>
        <dbReference type="EMBL" id="CAI4212550.1"/>
    </source>
</evidence>
<evidence type="ECO:0000259" key="7">
    <source>
        <dbReference type="Pfam" id="PF04377"/>
    </source>
</evidence>
<keyword evidence="3" id="KW-0808">Transferase</keyword>
<evidence type="ECO:0000313" key="9">
    <source>
        <dbReference type="Proteomes" id="UP000838763"/>
    </source>
</evidence>